<feature type="binding site" evidence="7">
    <location>
        <position position="284"/>
    </location>
    <ligand>
        <name>substrate</name>
    </ligand>
</feature>
<dbReference type="InterPro" id="IPR037510">
    <property type="entry name" value="PdxA"/>
</dbReference>
<organism evidence="8 9">
    <name type="scientific">Oceaniradius stylonematis</name>
    <dbReference type="NCBI Taxonomy" id="2184161"/>
    <lineage>
        <taxon>Bacteria</taxon>
        <taxon>Pseudomonadati</taxon>
        <taxon>Pseudomonadota</taxon>
        <taxon>Alphaproteobacteria</taxon>
        <taxon>Hyphomicrobiales</taxon>
        <taxon>Ahrensiaceae</taxon>
        <taxon>Oceaniradius</taxon>
    </lineage>
</organism>
<evidence type="ECO:0000313" key="9">
    <source>
        <dbReference type="Proteomes" id="UP000246132"/>
    </source>
</evidence>
<dbReference type="PANTHER" id="PTHR30004:SF6">
    <property type="entry name" value="D-THREONATE 4-PHOSPHATE DEHYDROGENASE"/>
    <property type="match status" value="1"/>
</dbReference>
<dbReference type="Pfam" id="PF04166">
    <property type="entry name" value="PdxA"/>
    <property type="match status" value="1"/>
</dbReference>
<dbReference type="GO" id="GO:0000287">
    <property type="term" value="F:magnesium ion binding"/>
    <property type="evidence" value="ECO:0007669"/>
    <property type="project" value="UniProtKB-UniRule"/>
</dbReference>
<dbReference type="AlphaFoldDB" id="A0A3A8A7F8"/>
<feature type="binding site" evidence="7">
    <location>
        <position position="142"/>
    </location>
    <ligand>
        <name>substrate</name>
    </ligand>
</feature>
<dbReference type="EC" id="1.1.1.262" evidence="7"/>
<keyword evidence="1 7" id="KW-0963">Cytoplasm</keyword>
<dbReference type="PANTHER" id="PTHR30004">
    <property type="entry name" value="4-HYDROXYTHREONINE-4-PHOSPHATE DEHYDROGENASE"/>
    <property type="match status" value="1"/>
</dbReference>
<proteinExistence type="inferred from homology"/>
<comment type="subcellular location">
    <subcellularLocation>
        <location evidence="7">Cytoplasm</location>
    </subcellularLocation>
</comment>
<dbReference type="NCBIfam" id="NF003699">
    <property type="entry name" value="PRK05312.1"/>
    <property type="match status" value="1"/>
</dbReference>
<dbReference type="Gene3D" id="3.40.718.10">
    <property type="entry name" value="Isopropylmalate Dehydrogenase"/>
    <property type="match status" value="1"/>
</dbReference>
<dbReference type="GO" id="GO:0008270">
    <property type="term" value="F:zinc ion binding"/>
    <property type="evidence" value="ECO:0007669"/>
    <property type="project" value="UniProtKB-UniRule"/>
</dbReference>
<protein>
    <recommendedName>
        <fullName evidence="7">4-hydroxythreonine-4-phosphate dehydrogenase</fullName>
        <ecNumber evidence="7">1.1.1.262</ecNumber>
    </recommendedName>
    <alternativeName>
        <fullName evidence="7">4-(phosphohydroxy)-L-threonine dehydrogenase</fullName>
    </alternativeName>
</protein>
<feature type="binding site" evidence="7">
    <location>
        <position position="176"/>
    </location>
    <ligand>
        <name>a divalent metal cation</name>
        <dbReference type="ChEBI" id="CHEBI:60240"/>
        <note>ligand shared between dimeric partners</note>
    </ligand>
</feature>
<reference evidence="8 9" key="1">
    <citation type="journal article" date="2018" name="Int. J. Syst. Bacteriol.">
        <title>Oceaniradius stylonemae gen. nov., sp. nov., isolated from a red alga, Stylonema cornu-cervi.</title>
        <authorList>
            <person name="Jeong S."/>
        </authorList>
    </citation>
    <scope>NUCLEOTIDE SEQUENCE [LARGE SCALE GENOMIC DNA]</scope>
    <source>
        <strain evidence="8 9">StC1</strain>
    </source>
</reference>
<dbReference type="GO" id="GO:0050897">
    <property type="term" value="F:cobalt ion binding"/>
    <property type="evidence" value="ECO:0007669"/>
    <property type="project" value="UniProtKB-UniRule"/>
</dbReference>
<comment type="subunit">
    <text evidence="7">Homodimer.</text>
</comment>
<dbReference type="GO" id="GO:0005737">
    <property type="term" value="C:cytoplasm"/>
    <property type="evidence" value="ECO:0007669"/>
    <property type="project" value="UniProtKB-SubCell"/>
</dbReference>
<evidence type="ECO:0000256" key="4">
    <source>
        <dbReference type="ARBA" id="ARBA00023002"/>
    </source>
</evidence>
<dbReference type="EMBL" id="QFWV02000007">
    <property type="protein sequence ID" value="RKF06237.1"/>
    <property type="molecule type" value="Genomic_DNA"/>
</dbReference>
<comment type="pathway">
    <text evidence="7">Cofactor biosynthesis; pyridoxine 5'-phosphate biosynthesis; pyridoxine 5'-phosphate from D-erythrose 4-phosphate: step 4/5.</text>
</comment>
<keyword evidence="2 7" id="KW-0479">Metal-binding</keyword>
<comment type="similarity">
    <text evidence="7">Belongs to the PdxA family.</text>
</comment>
<dbReference type="NCBIfam" id="TIGR00557">
    <property type="entry name" value="pdxA"/>
    <property type="match status" value="1"/>
</dbReference>
<dbReference type="OrthoDB" id="9801783at2"/>
<dbReference type="Proteomes" id="UP000246132">
    <property type="component" value="Unassembled WGS sequence"/>
</dbReference>
<evidence type="ECO:0000256" key="5">
    <source>
        <dbReference type="ARBA" id="ARBA00023027"/>
    </source>
</evidence>
<feature type="binding site" evidence="7">
    <location>
        <position position="293"/>
    </location>
    <ligand>
        <name>substrate</name>
    </ligand>
</feature>
<evidence type="ECO:0000313" key="8">
    <source>
        <dbReference type="EMBL" id="RKF06237.1"/>
    </source>
</evidence>
<keyword evidence="7" id="KW-0460">Magnesium</keyword>
<keyword evidence="4 7" id="KW-0560">Oxidoreductase</keyword>
<name>A0A3A8A7F8_9HYPH</name>
<gene>
    <name evidence="7 8" type="primary">pdxA</name>
    <name evidence="8" type="ORF">DEM25_011355</name>
</gene>
<keyword evidence="7" id="KW-0862">Zinc</keyword>
<keyword evidence="6 7" id="KW-0664">Pyridoxine biosynthesis</keyword>
<dbReference type="GO" id="GO:0042823">
    <property type="term" value="P:pyridoxal phosphate biosynthetic process"/>
    <property type="evidence" value="ECO:0007669"/>
    <property type="project" value="UniProtKB-UniRule"/>
</dbReference>
<dbReference type="HAMAP" id="MF_00536">
    <property type="entry name" value="PdxA"/>
    <property type="match status" value="1"/>
</dbReference>
<feature type="binding site" evidence="7">
    <location>
        <position position="302"/>
    </location>
    <ligand>
        <name>substrate</name>
    </ligand>
</feature>
<keyword evidence="3 7" id="KW-0521">NADP</keyword>
<keyword evidence="5 7" id="KW-0520">NAD</keyword>
<evidence type="ECO:0000256" key="3">
    <source>
        <dbReference type="ARBA" id="ARBA00022857"/>
    </source>
</evidence>
<dbReference type="GO" id="GO:0008615">
    <property type="term" value="P:pyridoxine biosynthetic process"/>
    <property type="evidence" value="ECO:0007669"/>
    <property type="project" value="UniProtKB-UniRule"/>
</dbReference>
<comment type="function">
    <text evidence="7">Catalyzes the NAD(P)-dependent oxidation of 4-(phosphooxy)-L-threonine (HTP) into 2-amino-3-oxo-4-(phosphooxy)butyric acid which spontaneously decarboxylates to form 3-amino-2-oxopropyl phosphate (AHAP).</text>
</comment>
<keyword evidence="9" id="KW-1185">Reference proteome</keyword>
<comment type="cofactor">
    <cofactor evidence="7">
        <name>Zn(2+)</name>
        <dbReference type="ChEBI" id="CHEBI:29105"/>
    </cofactor>
    <cofactor evidence="7">
        <name>Mg(2+)</name>
        <dbReference type="ChEBI" id="CHEBI:18420"/>
    </cofactor>
    <cofactor evidence="7">
        <name>Co(2+)</name>
        <dbReference type="ChEBI" id="CHEBI:48828"/>
    </cofactor>
    <text evidence="7">Binds 1 divalent metal cation per subunit. Can use ions such as Zn(2+), Mg(2+) or Co(2+).</text>
</comment>
<feature type="binding site" evidence="7">
    <location>
        <position position="276"/>
    </location>
    <ligand>
        <name>a divalent metal cation</name>
        <dbReference type="ChEBI" id="CHEBI:60240"/>
        <note>ligand shared between dimeric partners</note>
    </ligand>
</feature>
<evidence type="ECO:0000256" key="6">
    <source>
        <dbReference type="ARBA" id="ARBA00023096"/>
    </source>
</evidence>
<dbReference type="GO" id="GO:0051287">
    <property type="term" value="F:NAD binding"/>
    <property type="evidence" value="ECO:0007669"/>
    <property type="project" value="InterPro"/>
</dbReference>
<accession>A0A3A8A7F8</accession>
<dbReference type="GO" id="GO:0050570">
    <property type="term" value="F:4-hydroxythreonine-4-phosphate dehydrogenase activity"/>
    <property type="evidence" value="ECO:0007669"/>
    <property type="project" value="UniProtKB-UniRule"/>
</dbReference>
<comment type="miscellaneous">
    <text evidence="7">The active site is located at the dimer interface.</text>
</comment>
<evidence type="ECO:0000256" key="7">
    <source>
        <dbReference type="HAMAP-Rule" id="MF_00536"/>
    </source>
</evidence>
<dbReference type="UniPathway" id="UPA00244">
    <property type="reaction ID" value="UER00312"/>
</dbReference>
<comment type="caution">
    <text evidence="8">The sequence shown here is derived from an EMBL/GenBank/DDBJ whole genome shotgun (WGS) entry which is preliminary data.</text>
</comment>
<evidence type="ECO:0000256" key="1">
    <source>
        <dbReference type="ARBA" id="ARBA00022490"/>
    </source>
</evidence>
<dbReference type="InterPro" id="IPR005255">
    <property type="entry name" value="PdxA_fam"/>
</dbReference>
<comment type="catalytic activity">
    <reaction evidence="7">
        <text>4-(phosphooxy)-L-threonine + NAD(+) = 3-amino-2-oxopropyl phosphate + CO2 + NADH</text>
        <dbReference type="Rhea" id="RHEA:32275"/>
        <dbReference type="ChEBI" id="CHEBI:16526"/>
        <dbReference type="ChEBI" id="CHEBI:57279"/>
        <dbReference type="ChEBI" id="CHEBI:57540"/>
        <dbReference type="ChEBI" id="CHEBI:57945"/>
        <dbReference type="ChEBI" id="CHEBI:58452"/>
        <dbReference type="EC" id="1.1.1.262"/>
    </reaction>
</comment>
<dbReference type="RefSeq" id="WP_109765883.1">
    <property type="nucleotide sequence ID" value="NZ_QFWV02000007.1"/>
</dbReference>
<sequence>MTTPSTRLPLAVSCGEPSGIGPDIILTAWTMRAESDLPPFFCVGDPAQLAARARMLNFDVPVTIVEPGQAMATFADALPVVPLSHRVEERPGTPLAGNAAGTIEAIDRAVALTVAGEASGVVTAPIAKKPLYDAGFAHPGHTEYLAELAASHTGTRVRPVMMIAGPRLRTIPVTIHIPLADVPVALTTDLIAETIRIADGDLKRRFGIARPRIAVAGLNPHAGEDGALGTEDTAIVAPAVDQVRAEGIDASGPLPADTMFHAAARETYDVAVCMYHDQALIPAKALDFDLGVNVTLGLPFIRTSPDHGTAFAIAGTGAARPASFIAALTMAAQMAANGRAPA</sequence>
<evidence type="ECO:0000256" key="2">
    <source>
        <dbReference type="ARBA" id="ARBA00022723"/>
    </source>
</evidence>
<dbReference type="SUPFAM" id="SSF53659">
    <property type="entry name" value="Isocitrate/Isopropylmalate dehydrogenase-like"/>
    <property type="match status" value="1"/>
</dbReference>
<feature type="binding site" evidence="7">
    <location>
        <position position="141"/>
    </location>
    <ligand>
        <name>substrate</name>
    </ligand>
</feature>
<feature type="binding site" evidence="7">
    <location>
        <position position="221"/>
    </location>
    <ligand>
        <name>a divalent metal cation</name>
        <dbReference type="ChEBI" id="CHEBI:60240"/>
        <note>ligand shared between dimeric partners</note>
    </ligand>
</feature>
<keyword evidence="7" id="KW-0170">Cobalt</keyword>